<evidence type="ECO:0000313" key="1">
    <source>
        <dbReference type="Proteomes" id="UP000887576"/>
    </source>
</evidence>
<dbReference type="Proteomes" id="UP000887576">
    <property type="component" value="Unplaced"/>
</dbReference>
<protein>
    <submittedName>
        <fullName evidence="2">Ovule protein</fullName>
    </submittedName>
</protein>
<reference evidence="2" key="1">
    <citation type="submission" date="2022-11" db="UniProtKB">
        <authorList>
            <consortium name="WormBaseParasite"/>
        </authorList>
    </citation>
    <scope>IDENTIFICATION</scope>
</reference>
<accession>A0AC34PV07</accession>
<organism evidence="1 2">
    <name type="scientific">Panagrolaimus sp. JU765</name>
    <dbReference type="NCBI Taxonomy" id="591449"/>
    <lineage>
        <taxon>Eukaryota</taxon>
        <taxon>Metazoa</taxon>
        <taxon>Ecdysozoa</taxon>
        <taxon>Nematoda</taxon>
        <taxon>Chromadorea</taxon>
        <taxon>Rhabditida</taxon>
        <taxon>Tylenchina</taxon>
        <taxon>Panagrolaimomorpha</taxon>
        <taxon>Panagrolaimoidea</taxon>
        <taxon>Panagrolaimidae</taxon>
        <taxon>Panagrolaimus</taxon>
    </lineage>
</organism>
<dbReference type="WBParaSite" id="JU765_v2.g10224.t1">
    <property type="protein sequence ID" value="JU765_v2.g10224.t1"/>
    <property type="gene ID" value="JU765_v2.g10224"/>
</dbReference>
<name>A0AC34PV07_9BILA</name>
<proteinExistence type="predicted"/>
<sequence>MHMEILFGSNLHMSFFICDIGQSFMVFYFCVRYLPFELNNSVIKLFCEVLPEKIIIIWKPKKLFVFEEFG</sequence>
<evidence type="ECO:0000313" key="2">
    <source>
        <dbReference type="WBParaSite" id="JU765_v2.g10224.t1"/>
    </source>
</evidence>